<keyword evidence="2" id="KW-0004">4Fe-4S</keyword>
<reference evidence="9 10" key="1">
    <citation type="submission" date="2020-08" db="EMBL/GenBank/DDBJ databases">
        <title>Genomic Encyclopedia of Type Strains, Phase IV (KMG-IV): sequencing the most valuable type-strain genomes for metagenomic binning, comparative biology and taxonomic classification.</title>
        <authorList>
            <person name="Goeker M."/>
        </authorList>
    </citation>
    <scope>NUCLEOTIDE SEQUENCE [LARGE SCALE GENOMIC DNA]</scope>
    <source>
        <strain evidence="9 10">DSM 25799</strain>
    </source>
</reference>
<feature type="transmembrane region" description="Helical" evidence="7">
    <location>
        <begin position="12"/>
        <end position="35"/>
    </location>
</feature>
<name>A0A7W8CY93_9FIRM</name>
<feature type="domain" description="4Fe-4S ferredoxin-type" evidence="8">
    <location>
        <begin position="177"/>
        <end position="208"/>
    </location>
</feature>
<dbReference type="PROSITE" id="PS00198">
    <property type="entry name" value="4FE4S_FER_1"/>
    <property type="match status" value="1"/>
</dbReference>
<evidence type="ECO:0000256" key="5">
    <source>
        <dbReference type="ARBA" id="ARBA00023004"/>
    </source>
</evidence>
<keyword evidence="6" id="KW-0411">Iron-sulfur</keyword>
<evidence type="ECO:0000256" key="1">
    <source>
        <dbReference type="ARBA" id="ARBA00022448"/>
    </source>
</evidence>
<evidence type="ECO:0000313" key="9">
    <source>
        <dbReference type="EMBL" id="MBB5182629.1"/>
    </source>
</evidence>
<dbReference type="EMBL" id="JACHHK010000002">
    <property type="protein sequence ID" value="MBB5182629.1"/>
    <property type="molecule type" value="Genomic_DNA"/>
</dbReference>
<dbReference type="InterPro" id="IPR017900">
    <property type="entry name" value="4Fe4S_Fe_S_CS"/>
</dbReference>
<dbReference type="GO" id="GO:0046872">
    <property type="term" value="F:metal ion binding"/>
    <property type="evidence" value="ECO:0007669"/>
    <property type="project" value="UniProtKB-KW"/>
</dbReference>
<protein>
    <submittedName>
        <fullName evidence="9">Polyferredoxin</fullName>
    </submittedName>
</protein>
<dbReference type="Pfam" id="PF12801">
    <property type="entry name" value="Fer4_5"/>
    <property type="match status" value="1"/>
</dbReference>
<feature type="transmembrane region" description="Helical" evidence="7">
    <location>
        <begin position="97"/>
        <end position="116"/>
    </location>
</feature>
<dbReference type="SUPFAM" id="SSF54862">
    <property type="entry name" value="4Fe-4S ferredoxins"/>
    <property type="match status" value="1"/>
</dbReference>
<dbReference type="AlphaFoldDB" id="A0A7W8CY93"/>
<gene>
    <name evidence="9" type="ORF">HNQ47_000648</name>
</gene>
<dbReference type="Gene3D" id="3.30.70.20">
    <property type="match status" value="1"/>
</dbReference>
<dbReference type="InterPro" id="IPR051684">
    <property type="entry name" value="Electron_Trans/Redox"/>
</dbReference>
<dbReference type="GO" id="GO:0051539">
    <property type="term" value="F:4 iron, 4 sulfur cluster binding"/>
    <property type="evidence" value="ECO:0007669"/>
    <property type="project" value="UniProtKB-KW"/>
</dbReference>
<evidence type="ECO:0000256" key="3">
    <source>
        <dbReference type="ARBA" id="ARBA00022723"/>
    </source>
</evidence>
<evidence type="ECO:0000259" key="8">
    <source>
        <dbReference type="PROSITE" id="PS51379"/>
    </source>
</evidence>
<evidence type="ECO:0000313" key="10">
    <source>
        <dbReference type="Proteomes" id="UP000539953"/>
    </source>
</evidence>
<dbReference type="PANTHER" id="PTHR30176">
    <property type="entry name" value="FERREDOXIN-TYPE PROTEIN NAPH"/>
    <property type="match status" value="1"/>
</dbReference>
<keyword evidence="4" id="KW-0249">Electron transport</keyword>
<accession>A0A7W8CY93</accession>
<evidence type="ECO:0000256" key="2">
    <source>
        <dbReference type="ARBA" id="ARBA00022485"/>
    </source>
</evidence>
<keyword evidence="7" id="KW-0812">Transmembrane</keyword>
<keyword evidence="10" id="KW-1185">Reference proteome</keyword>
<dbReference type="GO" id="GO:0005886">
    <property type="term" value="C:plasma membrane"/>
    <property type="evidence" value="ECO:0007669"/>
    <property type="project" value="TreeGrafter"/>
</dbReference>
<dbReference type="PANTHER" id="PTHR30176:SF3">
    <property type="entry name" value="FERREDOXIN-TYPE PROTEIN NAPH"/>
    <property type="match status" value="1"/>
</dbReference>
<dbReference type="RefSeq" id="WP_221247963.1">
    <property type="nucleotide sequence ID" value="NZ_JACHHK010000002.1"/>
</dbReference>
<dbReference type="InterPro" id="IPR017896">
    <property type="entry name" value="4Fe4S_Fe-S-bd"/>
</dbReference>
<feature type="transmembrane region" description="Helical" evidence="7">
    <location>
        <begin position="56"/>
        <end position="75"/>
    </location>
</feature>
<evidence type="ECO:0000256" key="6">
    <source>
        <dbReference type="ARBA" id="ARBA00023014"/>
    </source>
</evidence>
<keyword evidence="7" id="KW-0472">Membrane</keyword>
<organism evidence="9 10">
    <name type="scientific">Catenisphaera adipataccumulans</name>
    <dbReference type="NCBI Taxonomy" id="700500"/>
    <lineage>
        <taxon>Bacteria</taxon>
        <taxon>Bacillati</taxon>
        <taxon>Bacillota</taxon>
        <taxon>Erysipelotrichia</taxon>
        <taxon>Erysipelotrichales</taxon>
        <taxon>Erysipelotrichaceae</taxon>
        <taxon>Catenisphaera</taxon>
    </lineage>
</organism>
<evidence type="ECO:0000256" key="4">
    <source>
        <dbReference type="ARBA" id="ARBA00022982"/>
    </source>
</evidence>
<dbReference type="Proteomes" id="UP000539953">
    <property type="component" value="Unassembled WGS sequence"/>
</dbReference>
<proteinExistence type="predicted"/>
<keyword evidence="3" id="KW-0479">Metal-binding</keyword>
<keyword evidence="5" id="KW-0408">Iron</keyword>
<sequence length="213" mass="24588">MFQHILNGSFFVFMAMLVISIFAGRAWCGYFCPAGGLQECCMRINDKPAKQGKRNIIKYVLWCIWMIGIIVTYILGKNDVTIDFFYMTDHGISVTEIYNYIIYYGVLFLFVVPALVHGKRAACHYFCWMAPFMVIGSTIGRLLHIPQLHIEARQEDCISCKRCNKSCPMGLDVEQLVRQNKNSSCTECIQCGECIHACPKHVLHYKMMWRNKK</sequence>
<keyword evidence="7" id="KW-1133">Transmembrane helix</keyword>
<evidence type="ECO:0000256" key="7">
    <source>
        <dbReference type="SAM" id="Phobius"/>
    </source>
</evidence>
<feature type="domain" description="4Fe-4S ferredoxin-type" evidence="8">
    <location>
        <begin position="148"/>
        <end position="176"/>
    </location>
</feature>
<comment type="caution">
    <text evidence="9">The sequence shown here is derived from an EMBL/GenBank/DDBJ whole genome shotgun (WGS) entry which is preliminary data.</text>
</comment>
<keyword evidence="1" id="KW-0813">Transport</keyword>
<dbReference type="PROSITE" id="PS51379">
    <property type="entry name" value="4FE4S_FER_2"/>
    <property type="match status" value="2"/>
</dbReference>
<dbReference type="Pfam" id="PF13237">
    <property type="entry name" value="Fer4_10"/>
    <property type="match status" value="1"/>
</dbReference>